<dbReference type="GO" id="GO:0043200">
    <property type="term" value="P:response to amino acid"/>
    <property type="evidence" value="ECO:0007669"/>
    <property type="project" value="TreeGrafter"/>
</dbReference>
<dbReference type="InterPro" id="IPR036388">
    <property type="entry name" value="WH-like_DNA-bd_sf"/>
</dbReference>
<dbReference type="Pfam" id="PF01037">
    <property type="entry name" value="AsnC_trans_reg"/>
    <property type="match status" value="1"/>
</dbReference>
<feature type="domain" description="HTH asnC-type" evidence="4">
    <location>
        <begin position="3"/>
        <end position="64"/>
    </location>
</feature>
<dbReference type="GO" id="GO:0043565">
    <property type="term" value="F:sequence-specific DNA binding"/>
    <property type="evidence" value="ECO:0007669"/>
    <property type="project" value="InterPro"/>
</dbReference>
<dbReference type="Gene3D" id="1.10.10.10">
    <property type="entry name" value="Winged helix-like DNA-binding domain superfamily/Winged helix DNA-binding domain"/>
    <property type="match status" value="1"/>
</dbReference>
<dbReference type="SMART" id="SM00344">
    <property type="entry name" value="HTH_ASNC"/>
    <property type="match status" value="1"/>
</dbReference>
<dbReference type="InterPro" id="IPR019888">
    <property type="entry name" value="Tscrpt_reg_AsnC-like"/>
</dbReference>
<keyword evidence="3" id="KW-0804">Transcription</keyword>
<dbReference type="Gene3D" id="3.30.70.920">
    <property type="match status" value="1"/>
</dbReference>
<dbReference type="InterPro" id="IPR036390">
    <property type="entry name" value="WH_DNA-bd_sf"/>
</dbReference>
<accession>A0AAF0CCR2</accession>
<evidence type="ECO:0000256" key="3">
    <source>
        <dbReference type="ARBA" id="ARBA00023163"/>
    </source>
</evidence>
<dbReference type="SUPFAM" id="SSF54909">
    <property type="entry name" value="Dimeric alpha+beta barrel"/>
    <property type="match status" value="1"/>
</dbReference>
<evidence type="ECO:0000313" key="6">
    <source>
        <dbReference type="Proteomes" id="UP000032352"/>
    </source>
</evidence>
<dbReference type="PANTHER" id="PTHR30154">
    <property type="entry name" value="LEUCINE-RESPONSIVE REGULATORY PROTEIN"/>
    <property type="match status" value="1"/>
</dbReference>
<reference evidence="5 6" key="2">
    <citation type="journal article" date="2022" name="Mar. Drugs">
        <title>Bioassay-Guided Fractionation Leads to the Detection of Cholic Acid Generated by the Rare Thalassomonas sp.</title>
        <authorList>
            <person name="Pheiffer F."/>
            <person name="Schneider Y.K."/>
            <person name="Hansen E.H."/>
            <person name="Andersen J.H."/>
            <person name="Isaksson J."/>
            <person name="Busche T."/>
            <person name="R C."/>
            <person name="Kalinowski J."/>
            <person name="Zyl L.V."/>
            <person name="Trindade M."/>
        </authorList>
    </citation>
    <scope>NUCLEOTIDE SEQUENCE [LARGE SCALE GENOMIC DNA]</scope>
    <source>
        <strain evidence="5 6">XOM25</strain>
    </source>
</reference>
<organism evidence="5 6">
    <name type="scientific">Thalassomonas viridans</name>
    <dbReference type="NCBI Taxonomy" id="137584"/>
    <lineage>
        <taxon>Bacteria</taxon>
        <taxon>Pseudomonadati</taxon>
        <taxon>Pseudomonadota</taxon>
        <taxon>Gammaproteobacteria</taxon>
        <taxon>Alteromonadales</taxon>
        <taxon>Colwelliaceae</taxon>
        <taxon>Thalassomonas</taxon>
    </lineage>
</organism>
<dbReference type="GO" id="GO:0005829">
    <property type="term" value="C:cytosol"/>
    <property type="evidence" value="ECO:0007669"/>
    <property type="project" value="TreeGrafter"/>
</dbReference>
<protein>
    <submittedName>
        <fullName evidence="5">Lrp/AsnC family transcriptional regulator</fullName>
    </submittedName>
</protein>
<reference evidence="5 6" key="1">
    <citation type="journal article" date="2015" name="Genome Announc.">
        <title>Draft Genome Sequences of Marine Isolates of Thalassomonas viridans and Thalassomonas actiniarum.</title>
        <authorList>
            <person name="Olonade I."/>
            <person name="van Zyl L.J."/>
            <person name="Trindade M."/>
        </authorList>
    </citation>
    <scope>NUCLEOTIDE SEQUENCE [LARGE SCALE GENOMIC DNA]</scope>
    <source>
        <strain evidence="5 6">XOM25</strain>
    </source>
</reference>
<keyword evidence="2" id="KW-0238">DNA-binding</keyword>
<keyword evidence="6" id="KW-1185">Reference proteome</keyword>
<dbReference type="Pfam" id="PF13412">
    <property type="entry name" value="HTH_24"/>
    <property type="match status" value="1"/>
</dbReference>
<keyword evidence="1" id="KW-0805">Transcription regulation</keyword>
<dbReference type="Proteomes" id="UP000032352">
    <property type="component" value="Chromosome"/>
</dbReference>
<evidence type="ECO:0000256" key="2">
    <source>
        <dbReference type="ARBA" id="ARBA00023125"/>
    </source>
</evidence>
<dbReference type="InterPro" id="IPR011008">
    <property type="entry name" value="Dimeric_a/b-barrel"/>
</dbReference>
<evidence type="ECO:0000259" key="4">
    <source>
        <dbReference type="PROSITE" id="PS50956"/>
    </source>
</evidence>
<dbReference type="SUPFAM" id="SSF46785">
    <property type="entry name" value="Winged helix' DNA-binding domain"/>
    <property type="match status" value="1"/>
</dbReference>
<dbReference type="AlphaFoldDB" id="A0AAF0CCR2"/>
<dbReference type="KEGG" id="tvd:SG34_017460"/>
<proteinExistence type="predicted"/>
<evidence type="ECO:0000313" key="5">
    <source>
        <dbReference type="EMBL" id="WDE08281.1"/>
    </source>
</evidence>
<dbReference type="InterPro" id="IPR019887">
    <property type="entry name" value="Tscrpt_reg_AsnC/Lrp_C"/>
</dbReference>
<evidence type="ECO:0000256" key="1">
    <source>
        <dbReference type="ARBA" id="ARBA00023015"/>
    </source>
</evidence>
<gene>
    <name evidence="5" type="ORF">SG34_017460</name>
</gene>
<sequence length="158" mass="17945">MELDQADIRILAAMQENARIGLEALAESTALSVASVQRRLKQLRAKQVITREIAVLDPEKLGQAMSFIVMVEMERERAQQLDDFTRLALAEPQVQQCYYITGEADFCLICSAADMKDFEALTQRLFFDNNNVRRFKTSVVMGKKKVTLDVNLDGLNRK</sequence>
<dbReference type="InterPro" id="IPR000485">
    <property type="entry name" value="AsnC-type_HTH_dom"/>
</dbReference>
<name>A0AAF0CCR2_9GAMM</name>
<dbReference type="EMBL" id="CP059733">
    <property type="protein sequence ID" value="WDE08281.1"/>
    <property type="molecule type" value="Genomic_DNA"/>
</dbReference>
<dbReference type="PANTHER" id="PTHR30154:SF34">
    <property type="entry name" value="TRANSCRIPTIONAL REGULATOR AZLB"/>
    <property type="match status" value="1"/>
</dbReference>
<dbReference type="PRINTS" id="PR00033">
    <property type="entry name" value="HTHASNC"/>
</dbReference>
<dbReference type="PROSITE" id="PS50956">
    <property type="entry name" value="HTH_ASNC_2"/>
    <property type="match status" value="1"/>
</dbReference>